<comment type="caution">
    <text evidence="2">The sequence shown here is derived from an EMBL/GenBank/DDBJ whole genome shotgun (WGS) entry which is preliminary data.</text>
</comment>
<feature type="transmembrane region" description="Helical" evidence="1">
    <location>
        <begin position="87"/>
        <end position="109"/>
    </location>
</feature>
<evidence type="ECO:0000313" key="3">
    <source>
        <dbReference type="Proteomes" id="UP001054945"/>
    </source>
</evidence>
<keyword evidence="1" id="KW-0812">Transmembrane</keyword>
<dbReference type="Proteomes" id="UP001054945">
    <property type="component" value="Unassembled WGS sequence"/>
</dbReference>
<evidence type="ECO:0000313" key="2">
    <source>
        <dbReference type="EMBL" id="GIY00571.1"/>
    </source>
</evidence>
<evidence type="ECO:0008006" key="4">
    <source>
        <dbReference type="Google" id="ProtNLM"/>
    </source>
</evidence>
<protein>
    <recommendedName>
        <fullName evidence="4">Transmembrane protein</fullName>
    </recommendedName>
</protein>
<keyword evidence="1" id="KW-1133">Transmembrane helix</keyword>
<name>A0AAV4PUK1_CAEEX</name>
<keyword evidence="1" id="KW-0472">Membrane</keyword>
<sequence>MEWVQRIGSLDESRQYPRIVDIEDISCQLSFNRLKTTVSIVHAHSSQFLCRYKSHCFALCHCCANSMLAIVKNEYAQKTVRVFMIRVGTLILLIVALKIIFLFLVGFQWM</sequence>
<accession>A0AAV4PUK1</accession>
<dbReference type="EMBL" id="BPLR01005203">
    <property type="protein sequence ID" value="GIY00571.1"/>
    <property type="molecule type" value="Genomic_DNA"/>
</dbReference>
<keyword evidence="3" id="KW-1185">Reference proteome</keyword>
<gene>
    <name evidence="2" type="ORF">CEXT_299651</name>
</gene>
<evidence type="ECO:0000256" key="1">
    <source>
        <dbReference type="SAM" id="Phobius"/>
    </source>
</evidence>
<reference evidence="2 3" key="1">
    <citation type="submission" date="2021-06" db="EMBL/GenBank/DDBJ databases">
        <title>Caerostris extrusa draft genome.</title>
        <authorList>
            <person name="Kono N."/>
            <person name="Arakawa K."/>
        </authorList>
    </citation>
    <scope>NUCLEOTIDE SEQUENCE [LARGE SCALE GENOMIC DNA]</scope>
</reference>
<organism evidence="2 3">
    <name type="scientific">Caerostris extrusa</name>
    <name type="common">Bark spider</name>
    <name type="synonym">Caerostris bankana</name>
    <dbReference type="NCBI Taxonomy" id="172846"/>
    <lineage>
        <taxon>Eukaryota</taxon>
        <taxon>Metazoa</taxon>
        <taxon>Ecdysozoa</taxon>
        <taxon>Arthropoda</taxon>
        <taxon>Chelicerata</taxon>
        <taxon>Arachnida</taxon>
        <taxon>Araneae</taxon>
        <taxon>Araneomorphae</taxon>
        <taxon>Entelegynae</taxon>
        <taxon>Araneoidea</taxon>
        <taxon>Araneidae</taxon>
        <taxon>Caerostris</taxon>
    </lineage>
</organism>
<proteinExistence type="predicted"/>
<dbReference type="AlphaFoldDB" id="A0AAV4PUK1"/>